<feature type="region of interest" description="Disordered" evidence="6">
    <location>
        <begin position="560"/>
        <end position="613"/>
    </location>
</feature>
<dbReference type="InParanoid" id="A0A158NMJ7"/>
<dbReference type="PANTHER" id="PTHR10357:SF179">
    <property type="entry name" value="NEUTRAL AND BASIC AMINO ACID TRANSPORT PROTEIN RBAT"/>
    <property type="match status" value="1"/>
</dbReference>
<keyword evidence="5" id="KW-0378">Hydrolase</keyword>
<dbReference type="GO" id="GO:0004558">
    <property type="term" value="F:alpha-1,4-glucosidase activity"/>
    <property type="evidence" value="ECO:0007669"/>
    <property type="project" value="UniProtKB-EC"/>
</dbReference>
<gene>
    <name evidence="8" type="primary">105621928</name>
</gene>
<feature type="domain" description="Glycosyl hydrolase family 13 catalytic" evidence="7">
    <location>
        <begin position="26"/>
        <end position="413"/>
    </location>
</feature>
<dbReference type="CDD" id="cd11328">
    <property type="entry name" value="AmyAc_maltase"/>
    <property type="match status" value="1"/>
</dbReference>
<feature type="compositionally biased region" description="Polar residues" evidence="6">
    <location>
        <begin position="574"/>
        <end position="587"/>
    </location>
</feature>
<feature type="compositionally biased region" description="Basic and acidic residues" evidence="6">
    <location>
        <begin position="599"/>
        <end position="609"/>
    </location>
</feature>
<dbReference type="InterPro" id="IPR045857">
    <property type="entry name" value="O16G_dom_2"/>
</dbReference>
<dbReference type="Pfam" id="PF00128">
    <property type="entry name" value="Alpha-amylase"/>
    <property type="match status" value="1"/>
</dbReference>
<keyword evidence="9" id="KW-1185">Reference proteome</keyword>
<dbReference type="eggNOG" id="KOG0471">
    <property type="taxonomic scope" value="Eukaryota"/>
</dbReference>
<reference evidence="8" key="2">
    <citation type="submission" date="2016-04" db="UniProtKB">
        <authorList>
            <consortium name="EnsemblMetazoa"/>
        </authorList>
    </citation>
    <scope>IDENTIFICATION</scope>
</reference>
<comment type="similarity">
    <text evidence="2">Belongs to the glycosyl hydrolase 13 family.</text>
</comment>
<evidence type="ECO:0000256" key="4">
    <source>
        <dbReference type="ARBA" id="ARBA00023180"/>
    </source>
</evidence>
<dbReference type="STRING" id="12957.A0A158NMJ7"/>
<evidence type="ECO:0000256" key="1">
    <source>
        <dbReference type="ARBA" id="ARBA00001657"/>
    </source>
</evidence>
<dbReference type="SUPFAM" id="SSF51445">
    <property type="entry name" value="(Trans)glycosidases"/>
    <property type="match status" value="1"/>
</dbReference>
<dbReference type="Gene3D" id="3.90.400.10">
    <property type="entry name" value="Oligo-1,6-glucosidase, Domain 2"/>
    <property type="match status" value="1"/>
</dbReference>
<name>A0A158NMJ7_ATTCE</name>
<accession>A0A158NMJ7</accession>
<feature type="compositionally biased region" description="Low complexity" evidence="6">
    <location>
        <begin position="588"/>
        <end position="598"/>
    </location>
</feature>
<reference evidence="9" key="1">
    <citation type="journal article" date="2011" name="PLoS Genet.">
        <title>The genome sequence of the leaf-cutter ant Atta cephalotes reveals insights into its obligate symbiotic lifestyle.</title>
        <authorList>
            <person name="Suen G."/>
            <person name="Teiling C."/>
            <person name="Li L."/>
            <person name="Holt C."/>
            <person name="Abouheif E."/>
            <person name="Bornberg-Bauer E."/>
            <person name="Bouffard P."/>
            <person name="Caldera E.J."/>
            <person name="Cash E."/>
            <person name="Cavanaugh A."/>
            <person name="Denas O."/>
            <person name="Elhaik E."/>
            <person name="Fave M.J."/>
            <person name="Gadau J."/>
            <person name="Gibson J.D."/>
            <person name="Graur D."/>
            <person name="Grubbs K.J."/>
            <person name="Hagen D.E."/>
            <person name="Harkins T.T."/>
            <person name="Helmkampf M."/>
            <person name="Hu H."/>
            <person name="Johnson B.R."/>
            <person name="Kim J."/>
            <person name="Marsh S.E."/>
            <person name="Moeller J.A."/>
            <person name="Munoz-Torres M.C."/>
            <person name="Murphy M.C."/>
            <person name="Naughton M.C."/>
            <person name="Nigam S."/>
            <person name="Overson R."/>
            <person name="Rajakumar R."/>
            <person name="Reese J.T."/>
            <person name="Scott J.J."/>
            <person name="Smith C.R."/>
            <person name="Tao S."/>
            <person name="Tsutsui N.D."/>
            <person name="Viljakainen L."/>
            <person name="Wissler L."/>
            <person name="Yandell M.D."/>
            <person name="Zimmer F."/>
            <person name="Taylor J."/>
            <person name="Slater S.C."/>
            <person name="Clifton S.W."/>
            <person name="Warren W.C."/>
            <person name="Elsik C.G."/>
            <person name="Smith C.D."/>
            <person name="Weinstock G.M."/>
            <person name="Gerardo N.M."/>
            <person name="Currie C.R."/>
        </authorList>
    </citation>
    <scope>NUCLEOTIDE SEQUENCE [LARGE SCALE GENOMIC DNA]</scope>
</reference>
<evidence type="ECO:0000313" key="8">
    <source>
        <dbReference type="EnsemblMetazoa" id="XP_012058755.1"/>
    </source>
</evidence>
<dbReference type="Gene3D" id="3.20.20.80">
    <property type="entry name" value="Glycosidases"/>
    <property type="match status" value="1"/>
</dbReference>
<keyword evidence="5" id="KW-0326">Glycosidase</keyword>
<organism evidence="8 9">
    <name type="scientific">Atta cephalotes</name>
    <name type="common">Leafcutter ant</name>
    <dbReference type="NCBI Taxonomy" id="12957"/>
    <lineage>
        <taxon>Eukaryota</taxon>
        <taxon>Metazoa</taxon>
        <taxon>Ecdysozoa</taxon>
        <taxon>Arthropoda</taxon>
        <taxon>Hexapoda</taxon>
        <taxon>Insecta</taxon>
        <taxon>Pterygota</taxon>
        <taxon>Neoptera</taxon>
        <taxon>Endopterygota</taxon>
        <taxon>Hymenoptera</taxon>
        <taxon>Apocrita</taxon>
        <taxon>Aculeata</taxon>
        <taxon>Formicoidea</taxon>
        <taxon>Formicidae</taxon>
        <taxon>Myrmicinae</taxon>
        <taxon>Atta</taxon>
    </lineage>
</organism>
<comment type="catalytic activity">
    <reaction evidence="1">
        <text>Hydrolysis of terminal, non-reducing (1-&gt;4)-linked alpha-D-glucose residues with release of alpha-D-glucose.</text>
        <dbReference type="EC" id="3.2.1.20"/>
    </reaction>
</comment>
<dbReference type="EMBL" id="ADTU01020406">
    <property type="status" value="NOT_ANNOTATED_CDS"/>
    <property type="molecule type" value="Genomic_DNA"/>
</dbReference>
<dbReference type="Proteomes" id="UP000005205">
    <property type="component" value="Unassembled WGS sequence"/>
</dbReference>
<evidence type="ECO:0000259" key="7">
    <source>
        <dbReference type="SMART" id="SM00642"/>
    </source>
</evidence>
<dbReference type="InterPro" id="IPR017853">
    <property type="entry name" value="GH"/>
</dbReference>
<dbReference type="EnsemblMetazoa" id="XM_012203365.1">
    <property type="protein sequence ID" value="XP_012058755.1"/>
    <property type="gene ID" value="LOC105621928"/>
</dbReference>
<keyword evidence="4" id="KW-0325">Glycoprotein</keyword>
<evidence type="ECO:0000256" key="3">
    <source>
        <dbReference type="ARBA" id="ARBA00012741"/>
    </source>
</evidence>
<evidence type="ECO:0000256" key="2">
    <source>
        <dbReference type="ARBA" id="ARBA00008061"/>
    </source>
</evidence>
<proteinExistence type="inferred from homology"/>
<evidence type="ECO:0000256" key="5">
    <source>
        <dbReference type="ARBA" id="ARBA00023295"/>
    </source>
</evidence>
<dbReference type="EMBL" id="ADTU01020408">
    <property type="status" value="NOT_ANNOTATED_CDS"/>
    <property type="molecule type" value="Genomic_DNA"/>
</dbReference>
<dbReference type="PANTHER" id="PTHR10357">
    <property type="entry name" value="ALPHA-AMYLASE FAMILY MEMBER"/>
    <property type="match status" value="1"/>
</dbReference>
<dbReference type="FunFam" id="3.90.400.10:FF:000001">
    <property type="entry name" value="Maltase A3, isoform A"/>
    <property type="match status" value="1"/>
</dbReference>
<dbReference type="EC" id="3.2.1.20" evidence="3"/>
<dbReference type="InterPro" id="IPR006047">
    <property type="entry name" value="GH13_cat_dom"/>
</dbReference>
<dbReference type="SMART" id="SM00642">
    <property type="entry name" value="Aamy"/>
    <property type="match status" value="1"/>
</dbReference>
<dbReference type="GO" id="GO:0005975">
    <property type="term" value="P:carbohydrate metabolic process"/>
    <property type="evidence" value="ECO:0007669"/>
    <property type="project" value="InterPro"/>
</dbReference>
<dbReference type="KEGG" id="acep:105621928"/>
<protein>
    <recommendedName>
        <fullName evidence="3">alpha-glucosidase</fullName>
        <ecNumber evidence="3">3.2.1.20</ecNumber>
    </recommendedName>
</protein>
<evidence type="ECO:0000256" key="6">
    <source>
        <dbReference type="SAM" id="MobiDB-lite"/>
    </source>
</evidence>
<dbReference type="EMBL" id="ADTU01020407">
    <property type="status" value="NOT_ANNOTATED_CDS"/>
    <property type="molecule type" value="Genomic_DNA"/>
</dbReference>
<evidence type="ECO:0000313" key="9">
    <source>
        <dbReference type="Proteomes" id="UP000005205"/>
    </source>
</evidence>
<dbReference type="OrthoDB" id="1740265at2759"/>
<dbReference type="AlphaFoldDB" id="A0A158NMJ7"/>
<sequence length="636" mass="72904">MIRDFERKKLFPFPYPPADEFTTNLSVILRRGSQEWKLGNAVSHFKGIISRLDYITDLGIETICLNPIYVSPLIDSGYDVSNYTDVDPLFGNLGDFDNLMREAHNRGLKVILDVIPNHSSDQHEWFQLSAKNVQPYTDYYIWTNDSINKNGKNIPPNNWISTYNVVNGSAWSWHDGRQQWYYHKFHSSQPDLNLRNEKVIKELMDIFDFWLERNVDGFRINAVPYFFEDKALRNESFVGRNIYTFGLPESTALLYVFREHIDNWVSRKNATSKLLIAESYDISDDNLLAYYGNSTHKGIAPLNLKFITHIRDSSNATYIKHILEKWLKFLPKYSKTNWVLSNHDNSRVASRIGLNRIDGLHMLSLLLPGQAYTYYGEEIAMLDTKLPWNSTIDPMGCARGINEYKYFSRDPARTPMQWSSKSSAGFSINNTTYLPIHPNYVNRNVKIQQNRKRSNLKTYKKLAILRKQPVFTDGDYEFASLNNDRVLVLKRSFKNYPVYFIVINLSLRQEKVNLTSIHANLKNTLNIIVASSNAIRVTGTVPWANFILTANAAVVLKSEEQTTTKPTTEEGAVTNDSTESTSLTTNITSFTEKSTTETTTKKEGERSTTESDNNAMLSCAPAFLLIISSIVISCKF</sequence>